<protein>
    <submittedName>
        <fullName evidence="1">Uncharacterized protein</fullName>
    </submittedName>
</protein>
<evidence type="ECO:0000313" key="1">
    <source>
        <dbReference type="EMBL" id="QBJ04473.1"/>
    </source>
</evidence>
<dbReference type="KEGG" id="vg:55011867"/>
<dbReference type="RefSeq" id="YP_009820431.1">
    <property type="nucleotide sequence ID" value="NC_048166.1"/>
</dbReference>
<reference evidence="1" key="1">
    <citation type="submission" date="2019-01" db="EMBL/GenBank/DDBJ databases">
        <authorList>
            <person name="Hylling O."/>
            <person name="Carstens A.B."/>
            <person name="Hansen L.H."/>
        </authorList>
    </citation>
    <scope>NUCLEOTIDE SEQUENCE [LARGE SCALE GENOMIC DNA]</scope>
</reference>
<evidence type="ECO:0000313" key="2">
    <source>
        <dbReference type="Proteomes" id="UP000293575"/>
    </source>
</evidence>
<organism evidence="1 2">
    <name type="scientific">Pseudomonas phage Lana</name>
    <dbReference type="NCBI Taxonomy" id="2530172"/>
    <lineage>
        <taxon>Viruses</taxon>
        <taxon>Duplodnaviria</taxon>
        <taxon>Heunggongvirae</taxon>
        <taxon>Uroviricota</taxon>
        <taxon>Caudoviricetes</taxon>
        <taxon>Lanavirus</taxon>
        <taxon>Lanavirus lana</taxon>
    </lineage>
</organism>
<dbReference type="Proteomes" id="UP000293575">
    <property type="component" value="Segment"/>
</dbReference>
<dbReference type="GeneID" id="55011867"/>
<keyword evidence="2" id="KW-1185">Reference proteome</keyword>
<accession>A0A481W6A2</accession>
<name>A0A481W6A2_9CAUD</name>
<dbReference type="EMBL" id="MK473373">
    <property type="protein sequence ID" value="QBJ04473.1"/>
    <property type="molecule type" value="Genomic_DNA"/>
</dbReference>
<sequence>MYLQQLRELDCRHGHWPGQCDTFMLNNCFDIADATLNSWKDAHDSFAMRIEKPGDPRFISHGVHYAFTRLVVRAFKDEGDESIKSFATNKFPSECIAYALLVVWIERALTEGGRKLGETVRSKCQRYRTTYHPDWSETLPWVTYRNGTAGRHFASLSEAKVYLKGYGAEFEEAP</sequence>
<proteinExistence type="predicted"/>